<dbReference type="SUPFAM" id="SSF57701">
    <property type="entry name" value="Zn2/Cys6 DNA-binding domain"/>
    <property type="match status" value="1"/>
</dbReference>
<evidence type="ECO:0000256" key="1">
    <source>
        <dbReference type="ARBA" id="ARBA00022723"/>
    </source>
</evidence>
<reference evidence="8" key="2">
    <citation type="journal article" date="2023" name="IMA Fungus">
        <title>Comparative genomic study of the Penicillium genus elucidates a diverse pangenome and 15 lateral gene transfer events.</title>
        <authorList>
            <person name="Petersen C."/>
            <person name="Sorensen T."/>
            <person name="Nielsen M.R."/>
            <person name="Sondergaard T.E."/>
            <person name="Sorensen J.L."/>
            <person name="Fitzpatrick D.A."/>
            <person name="Frisvad J.C."/>
            <person name="Nielsen K.L."/>
        </authorList>
    </citation>
    <scope>NUCLEOTIDE SEQUENCE</scope>
    <source>
        <strain evidence="8">IBT 30069</strain>
    </source>
</reference>
<proteinExistence type="predicted"/>
<dbReference type="PROSITE" id="PS50048">
    <property type="entry name" value="ZN2_CY6_FUNGAL_2"/>
    <property type="match status" value="1"/>
</dbReference>
<dbReference type="PROSITE" id="PS00463">
    <property type="entry name" value="ZN2_CY6_FUNGAL_1"/>
    <property type="match status" value="1"/>
</dbReference>
<dbReference type="InterPro" id="IPR036864">
    <property type="entry name" value="Zn2-C6_fun-type_DNA-bd_sf"/>
</dbReference>
<keyword evidence="9" id="KW-1185">Reference proteome</keyword>
<feature type="domain" description="Zn(2)-C6 fungal-type" evidence="7">
    <location>
        <begin position="33"/>
        <end position="66"/>
    </location>
</feature>
<keyword evidence="2" id="KW-0805">Transcription regulation</keyword>
<evidence type="ECO:0000256" key="2">
    <source>
        <dbReference type="ARBA" id="ARBA00023015"/>
    </source>
</evidence>
<dbReference type="PANTHER" id="PTHR47425">
    <property type="entry name" value="FARB-RELATED"/>
    <property type="match status" value="1"/>
</dbReference>
<dbReference type="GO" id="GO:0008270">
    <property type="term" value="F:zinc ion binding"/>
    <property type="evidence" value="ECO:0007669"/>
    <property type="project" value="InterPro"/>
</dbReference>
<dbReference type="Pfam" id="PF04082">
    <property type="entry name" value="Fungal_trans"/>
    <property type="match status" value="1"/>
</dbReference>
<evidence type="ECO:0000313" key="8">
    <source>
        <dbReference type="EMBL" id="KAJ5087919.1"/>
    </source>
</evidence>
<name>A0A9W9EU30_9EURO</name>
<feature type="compositionally biased region" description="Basic and acidic residues" evidence="6">
    <location>
        <begin position="81"/>
        <end position="96"/>
    </location>
</feature>
<keyword evidence="4" id="KW-0804">Transcription</keyword>
<evidence type="ECO:0000256" key="4">
    <source>
        <dbReference type="ARBA" id="ARBA00023163"/>
    </source>
</evidence>
<dbReference type="InterPro" id="IPR001138">
    <property type="entry name" value="Zn2Cys6_DnaBD"/>
</dbReference>
<organism evidence="8 9">
    <name type="scientific">Penicillium angulare</name>
    <dbReference type="NCBI Taxonomy" id="116970"/>
    <lineage>
        <taxon>Eukaryota</taxon>
        <taxon>Fungi</taxon>
        <taxon>Dikarya</taxon>
        <taxon>Ascomycota</taxon>
        <taxon>Pezizomycotina</taxon>
        <taxon>Eurotiomycetes</taxon>
        <taxon>Eurotiomycetidae</taxon>
        <taxon>Eurotiales</taxon>
        <taxon>Aspergillaceae</taxon>
        <taxon>Penicillium</taxon>
    </lineage>
</organism>
<feature type="region of interest" description="Disordered" evidence="6">
    <location>
        <begin position="75"/>
        <end position="112"/>
    </location>
</feature>
<sequence>MAENTRSVFQPSHSLQNTRAPFIQKRIRRAAAACYYCHARKVRCDAAISGYPCTNCTLDKRTDCTLRPNATSRFKKLQTKSSDEPNPADKKCERGSPPEPTSSAEPPNYPEIQPLTESPWNFDWDSIAQSSGLGEEPVTSNRSVTPGFPKHFLDLDRLSTLPMGEVHNISIRCCLDIPPRHIAEVFLKKYFLLIHPSLPILDEATIWSAFIQENDNSTYYPKLSLFVFQAILLASCAFVPVEVVQQWGFPDTHTARRALYDRAKTLYDTGFEADPISRAQGCLLLTFHTTAEDPEAPMTWNICAIQNSMTAKLEINVSINDPLRITKKRLYWAIFVRDKILWLGRHRRPHFISTEFGLPMDHLNEDDLADEILFSPVYTSDAKRLLVKLFQAQCRLAIILTDIVSIVFSIFDGYSPRLSINELQATMVRVKELRGRLTWWKDDTQSRLYQRDSVQQGGIEILTKLVLMHYQSARIALAHYETFIVESHFDLLQDSSAAILLPIAKDLKSSVHHMTQIMKFFSSKNLTENIPMSVLAYCGTPMILAAIDAKLSPSHSESLERGNSLNYCADVVTQSRGAYDVTEFFSQGTNHLLQLAYTITENVFRKNTDLSKNHNVGSSEATHSIENEQSGLHVTPFNNLRVKGWVEAFLKYPRAYLSISTCIDYSLAMGRLPRDELLPPLIRDTMPLILGLPKLPWMIESPRNARATPQTERLLTEQPESQEEVAMDSNGFSLDDPWYWSFMQNFNPNMGLAQNNLDNNLDGLGLVHGIPELDPSEMDQKASIDFYSSYNPRPNLPSFGIITGKLTSSQN</sequence>
<dbReference type="EMBL" id="JAPQKH010000007">
    <property type="protein sequence ID" value="KAJ5087919.1"/>
    <property type="molecule type" value="Genomic_DNA"/>
</dbReference>
<comment type="caution">
    <text evidence="8">The sequence shown here is derived from an EMBL/GenBank/DDBJ whole genome shotgun (WGS) entry which is preliminary data.</text>
</comment>
<evidence type="ECO:0000256" key="5">
    <source>
        <dbReference type="ARBA" id="ARBA00023242"/>
    </source>
</evidence>
<accession>A0A9W9EU30</accession>
<protein>
    <recommendedName>
        <fullName evidence="7">Zn(2)-C6 fungal-type domain-containing protein</fullName>
    </recommendedName>
</protein>
<dbReference type="SMART" id="SM00066">
    <property type="entry name" value="GAL4"/>
    <property type="match status" value="1"/>
</dbReference>
<dbReference type="CDD" id="cd12148">
    <property type="entry name" value="fungal_TF_MHR"/>
    <property type="match status" value="1"/>
</dbReference>
<keyword evidence="3" id="KW-0238">DNA-binding</keyword>
<evidence type="ECO:0000313" key="9">
    <source>
        <dbReference type="Proteomes" id="UP001149165"/>
    </source>
</evidence>
<reference evidence="8" key="1">
    <citation type="submission" date="2022-11" db="EMBL/GenBank/DDBJ databases">
        <authorList>
            <person name="Petersen C."/>
        </authorList>
    </citation>
    <scope>NUCLEOTIDE SEQUENCE</scope>
    <source>
        <strain evidence="8">IBT 30069</strain>
    </source>
</reference>
<dbReference type="OrthoDB" id="5041285at2759"/>
<evidence type="ECO:0000256" key="6">
    <source>
        <dbReference type="SAM" id="MobiDB-lite"/>
    </source>
</evidence>
<dbReference type="InterPro" id="IPR007219">
    <property type="entry name" value="XnlR_reg_dom"/>
</dbReference>
<dbReference type="Proteomes" id="UP001149165">
    <property type="component" value="Unassembled WGS sequence"/>
</dbReference>
<dbReference type="PANTHER" id="PTHR47425:SF2">
    <property type="entry name" value="FARB-RELATED"/>
    <property type="match status" value="1"/>
</dbReference>
<dbReference type="GO" id="GO:0006351">
    <property type="term" value="P:DNA-templated transcription"/>
    <property type="evidence" value="ECO:0007669"/>
    <property type="project" value="InterPro"/>
</dbReference>
<dbReference type="GO" id="GO:0003677">
    <property type="term" value="F:DNA binding"/>
    <property type="evidence" value="ECO:0007669"/>
    <property type="project" value="UniProtKB-KW"/>
</dbReference>
<keyword evidence="1" id="KW-0479">Metal-binding</keyword>
<dbReference type="InterPro" id="IPR052761">
    <property type="entry name" value="Fungal_Detox/Toxin_TFs"/>
</dbReference>
<evidence type="ECO:0000256" key="3">
    <source>
        <dbReference type="ARBA" id="ARBA00023125"/>
    </source>
</evidence>
<evidence type="ECO:0000259" key="7">
    <source>
        <dbReference type="PROSITE" id="PS50048"/>
    </source>
</evidence>
<gene>
    <name evidence="8" type="ORF">N7456_011535</name>
</gene>
<dbReference type="GO" id="GO:0000981">
    <property type="term" value="F:DNA-binding transcription factor activity, RNA polymerase II-specific"/>
    <property type="evidence" value="ECO:0007669"/>
    <property type="project" value="InterPro"/>
</dbReference>
<dbReference type="AlphaFoldDB" id="A0A9W9EU30"/>
<dbReference type="Pfam" id="PF00172">
    <property type="entry name" value="Zn_clus"/>
    <property type="match status" value="1"/>
</dbReference>
<keyword evidence="5" id="KW-0539">Nucleus</keyword>